<keyword evidence="2" id="KW-0539">Nucleus</keyword>
<feature type="region of interest" description="Disordered" evidence="3">
    <location>
        <begin position="123"/>
        <end position="161"/>
    </location>
</feature>
<keyword evidence="6" id="KW-1185">Reference proteome</keyword>
<proteinExistence type="predicted"/>
<dbReference type="PANTHER" id="PTHR19879:SF1">
    <property type="entry name" value="CANNONBALL-RELATED"/>
    <property type="match status" value="1"/>
</dbReference>
<feature type="compositionally biased region" description="Basic and acidic residues" evidence="3">
    <location>
        <begin position="126"/>
        <end position="142"/>
    </location>
</feature>
<dbReference type="Gene3D" id="1.25.40.500">
    <property type="entry name" value="TFIID subunit TAF5, NTD2 domain"/>
    <property type="match status" value="1"/>
</dbReference>
<gene>
    <name evidence="5" type="ORF">Tco_0843680</name>
</gene>
<comment type="caution">
    <text evidence="5">The sequence shown here is derived from an EMBL/GenBank/DDBJ whole genome shotgun (WGS) entry which is preliminary data.</text>
</comment>
<dbReference type="InterPro" id="IPR037264">
    <property type="entry name" value="TFIID_NTD2_sf"/>
</dbReference>
<reference evidence="5" key="2">
    <citation type="submission" date="2022-01" db="EMBL/GenBank/DDBJ databases">
        <authorList>
            <person name="Yamashiro T."/>
            <person name="Shiraishi A."/>
            <person name="Satake H."/>
            <person name="Nakayama K."/>
        </authorList>
    </citation>
    <scope>NUCLEOTIDE SEQUENCE</scope>
</reference>
<evidence type="ECO:0000256" key="1">
    <source>
        <dbReference type="ARBA" id="ARBA00004123"/>
    </source>
</evidence>
<dbReference type="Pfam" id="PF04494">
    <property type="entry name" value="TFIID_NTD2"/>
    <property type="match status" value="1"/>
</dbReference>
<feature type="compositionally biased region" description="Basic residues" evidence="3">
    <location>
        <begin position="144"/>
        <end position="161"/>
    </location>
</feature>
<dbReference type="PANTHER" id="PTHR19879">
    <property type="entry name" value="TRANSCRIPTION INITIATION FACTOR TFIID"/>
    <property type="match status" value="1"/>
</dbReference>
<dbReference type="SUPFAM" id="SSF160897">
    <property type="entry name" value="Taf5 N-terminal domain-like"/>
    <property type="match status" value="1"/>
</dbReference>
<organism evidence="5 6">
    <name type="scientific">Tanacetum coccineum</name>
    <dbReference type="NCBI Taxonomy" id="301880"/>
    <lineage>
        <taxon>Eukaryota</taxon>
        <taxon>Viridiplantae</taxon>
        <taxon>Streptophyta</taxon>
        <taxon>Embryophyta</taxon>
        <taxon>Tracheophyta</taxon>
        <taxon>Spermatophyta</taxon>
        <taxon>Magnoliopsida</taxon>
        <taxon>eudicotyledons</taxon>
        <taxon>Gunneridae</taxon>
        <taxon>Pentapetalae</taxon>
        <taxon>asterids</taxon>
        <taxon>campanulids</taxon>
        <taxon>Asterales</taxon>
        <taxon>Asteraceae</taxon>
        <taxon>Asteroideae</taxon>
        <taxon>Anthemideae</taxon>
        <taxon>Anthemidinae</taxon>
        <taxon>Tanacetum</taxon>
    </lineage>
</organism>
<feature type="domain" description="TFIID subunit TAF5 NTD2" evidence="4">
    <location>
        <begin position="8"/>
        <end position="66"/>
    </location>
</feature>
<evidence type="ECO:0000313" key="5">
    <source>
        <dbReference type="EMBL" id="GJT09218.1"/>
    </source>
</evidence>
<comment type="subcellular location">
    <subcellularLocation>
        <location evidence="1">Nucleus</location>
    </subcellularLocation>
</comment>
<evidence type="ECO:0000256" key="2">
    <source>
        <dbReference type="ARBA" id="ARBA00023242"/>
    </source>
</evidence>
<evidence type="ECO:0000313" key="6">
    <source>
        <dbReference type="Proteomes" id="UP001151760"/>
    </source>
</evidence>
<evidence type="ECO:0000256" key="3">
    <source>
        <dbReference type="SAM" id="MobiDB-lite"/>
    </source>
</evidence>
<accession>A0ABQ5B3Z7</accession>
<reference evidence="5" key="1">
    <citation type="journal article" date="2022" name="Int. J. Mol. Sci.">
        <title>Draft Genome of Tanacetum Coccineum: Genomic Comparison of Closely Related Tanacetum-Family Plants.</title>
        <authorList>
            <person name="Yamashiro T."/>
            <person name="Shiraishi A."/>
            <person name="Nakayama K."/>
            <person name="Satake H."/>
        </authorList>
    </citation>
    <scope>NUCLEOTIDE SEQUENCE</scope>
</reference>
<name>A0ABQ5B3Z7_9ASTR</name>
<evidence type="ECO:0000259" key="4">
    <source>
        <dbReference type="Pfam" id="PF04494"/>
    </source>
</evidence>
<sequence>MEILIVCHELLHVLYPAFIHCFMDLIAKVHLQEARTIYNTFRGHHEMMHSCDLTKLEGFLFPSHLEFSLELLLEYLHKTQSIMMLGIINEYIEFQVTPRQPSSITDDAEAFLLVGSGQDAANLTETDIRQKDEKSSKNEQNRARIGKSVKSQKSKSTPRRLRMMRPWGFKDEWKVEINFAILLTPKANLSKPLSEEAHMKIKT</sequence>
<protein>
    <submittedName>
        <fullName evidence="5">Transcription initiation factor TFIID subunit 5-like protein</fullName>
    </submittedName>
</protein>
<dbReference type="InterPro" id="IPR007582">
    <property type="entry name" value="TFIID_NTD2"/>
</dbReference>
<dbReference type="EMBL" id="BQNB010012891">
    <property type="protein sequence ID" value="GJT09218.1"/>
    <property type="molecule type" value="Genomic_DNA"/>
</dbReference>
<dbReference type="Proteomes" id="UP001151760">
    <property type="component" value="Unassembled WGS sequence"/>
</dbReference>